<evidence type="ECO:0000313" key="2">
    <source>
        <dbReference type="EMBL" id="AAX36060.1"/>
    </source>
</evidence>
<feature type="region of interest" description="Disordered" evidence="1">
    <location>
        <begin position="119"/>
        <end position="140"/>
    </location>
</feature>
<name>Q58KE6_9BACT</name>
<protein>
    <submittedName>
        <fullName evidence="2">ORF449</fullName>
    </submittedName>
</protein>
<organism evidence="2">
    <name type="scientific">Leptospirillum ferrooxidans</name>
    <dbReference type="NCBI Taxonomy" id="180"/>
    <lineage>
        <taxon>Bacteria</taxon>
        <taxon>Pseudomonadati</taxon>
        <taxon>Nitrospirota</taxon>
        <taxon>Nitrospiria</taxon>
        <taxon>Nitrospirales</taxon>
        <taxon>Nitrospiraceae</taxon>
        <taxon>Leptospirillum</taxon>
    </lineage>
</organism>
<proteinExistence type="predicted"/>
<dbReference type="AlphaFoldDB" id="Q58KE6"/>
<sequence>MLNPNDLYSCQAIVPMENTKIHSGSIFGTSIIQYSFQKYIDNQNLKNVLSYVLHCKHRIIIPNATNYSPGPNADKGYKDYPAIVTNSIQITVPEGAKVNLRQIFPKTLNSSVNTSLSQQTASTSSKSVQSTNGSNTSQSNTFGVNVSGGISSGFPDFSVGVNYSHGWDSGTSSSRTTGSDTSRQNGSSSDESMSIKDWNSYGYMDKDAEKPSWIWGQSYPWDVIQYNQSLGEHTISLPSFIKDRMVDGEQVLPPSQLSLFGVDFIMTAAWLISFPEGITSPDEVKLSHSMAYYTASHFIFSGTPAFELQEAATAEYDSPSLEMSTYALEPLHSGDAKNGAAVGFTVNPFIYPPTTHSSNFKIVSAANNLQVTGTGFDSSMTADFSCLPSLTVNFKVLDTTNDYALLFMSWIGANSSACKLTVTINTLYTLTGQSGRHRGAGRAEQRYPH</sequence>
<feature type="region of interest" description="Disordered" evidence="1">
    <location>
        <begin position="168"/>
        <end position="193"/>
    </location>
</feature>
<evidence type="ECO:0000256" key="1">
    <source>
        <dbReference type="SAM" id="MobiDB-lite"/>
    </source>
</evidence>
<keyword evidence="2" id="KW-0614">Plasmid</keyword>
<accession>Q58KE6</accession>
<geneLocation type="plasmid" evidence="2">
    <name>p49879.1</name>
</geneLocation>
<reference evidence="2" key="1">
    <citation type="journal article" date="2005" name="Appl. Environ. Microbiol.">
        <title>Isolation, Sequence Analysis, and Comparison of Two Plasmids (28 and 29 Kilobases) from the Biomining Bacterium Leptospirillum ferrooxidans ATCC 49879.</title>
        <authorList>
            <person name="Coram N.J."/>
            <person name="van Zyl L.J."/>
            <person name="Rawlings D.E."/>
        </authorList>
    </citation>
    <scope>NUCLEOTIDE SEQUENCE</scope>
    <source>
        <strain evidence="2">ATCC 49879</strain>
        <plasmid evidence="2">p49879.1</plasmid>
    </source>
</reference>
<dbReference type="EMBL" id="AY941098">
    <property type="protein sequence ID" value="AAX36060.1"/>
    <property type="molecule type" value="Genomic_DNA"/>
</dbReference>
<feature type="compositionally biased region" description="Low complexity" evidence="1">
    <location>
        <begin position="168"/>
        <end position="183"/>
    </location>
</feature>
<gene>
    <name evidence="2" type="primary">ORF449</name>
</gene>